<reference evidence="1 2" key="1">
    <citation type="journal article" date="2012" name="PLoS Pathog.">
        <title>Diverse lifestyles and strategies of plant pathogenesis encoded in the genomes of eighteen Dothideomycetes fungi.</title>
        <authorList>
            <person name="Ohm R.A."/>
            <person name="Feau N."/>
            <person name="Henrissat B."/>
            <person name="Schoch C.L."/>
            <person name="Horwitz B.A."/>
            <person name="Barry K.W."/>
            <person name="Condon B.J."/>
            <person name="Copeland A.C."/>
            <person name="Dhillon B."/>
            <person name="Glaser F."/>
            <person name="Hesse C.N."/>
            <person name="Kosti I."/>
            <person name="LaButti K."/>
            <person name="Lindquist E.A."/>
            <person name="Lucas S."/>
            <person name="Salamov A.A."/>
            <person name="Bradshaw R.E."/>
            <person name="Ciuffetti L."/>
            <person name="Hamelin R.C."/>
            <person name="Kema G.H.J."/>
            <person name="Lawrence C."/>
            <person name="Scott J.A."/>
            <person name="Spatafora J.W."/>
            <person name="Turgeon B.G."/>
            <person name="de Wit P.J.G.M."/>
            <person name="Zhong S."/>
            <person name="Goodwin S.B."/>
            <person name="Grigoriev I.V."/>
        </authorList>
    </citation>
    <scope>NUCLEOTIDE SEQUENCE [LARGE SCALE GENOMIC DNA]</scope>
    <source>
        <strain evidence="1 2">CIRAD86</strain>
    </source>
</reference>
<dbReference type="KEGG" id="pfj:MYCFIDRAFT_170977"/>
<dbReference type="EMBL" id="KB446555">
    <property type="protein sequence ID" value="EME89531.1"/>
    <property type="molecule type" value="Genomic_DNA"/>
</dbReference>
<dbReference type="HOGENOM" id="CLU_455691_0_0_1"/>
<dbReference type="RefSeq" id="XP_007922122.1">
    <property type="nucleotide sequence ID" value="XM_007923931.1"/>
</dbReference>
<protein>
    <submittedName>
        <fullName evidence="1">Uncharacterized protein</fullName>
    </submittedName>
</protein>
<dbReference type="AlphaFoldDB" id="N1QBL0"/>
<organism evidence="1 2">
    <name type="scientific">Pseudocercospora fijiensis (strain CIRAD86)</name>
    <name type="common">Black leaf streak disease fungus</name>
    <name type="synonym">Mycosphaerella fijiensis</name>
    <dbReference type="NCBI Taxonomy" id="383855"/>
    <lineage>
        <taxon>Eukaryota</taxon>
        <taxon>Fungi</taxon>
        <taxon>Dikarya</taxon>
        <taxon>Ascomycota</taxon>
        <taxon>Pezizomycotina</taxon>
        <taxon>Dothideomycetes</taxon>
        <taxon>Dothideomycetidae</taxon>
        <taxon>Mycosphaerellales</taxon>
        <taxon>Mycosphaerellaceae</taxon>
        <taxon>Pseudocercospora</taxon>
    </lineage>
</organism>
<gene>
    <name evidence="1" type="ORF">MYCFIDRAFT_170977</name>
</gene>
<proteinExistence type="predicted"/>
<dbReference type="GeneID" id="19332563"/>
<dbReference type="VEuPathDB" id="FungiDB:MYCFIDRAFT_170977"/>
<dbReference type="Proteomes" id="UP000016932">
    <property type="component" value="Unassembled WGS sequence"/>
</dbReference>
<keyword evidence="2" id="KW-1185">Reference proteome</keyword>
<accession>N1QBL0</accession>
<name>N1QBL0_PSEFD</name>
<evidence type="ECO:0000313" key="1">
    <source>
        <dbReference type="EMBL" id="EME89531.1"/>
    </source>
</evidence>
<evidence type="ECO:0000313" key="2">
    <source>
        <dbReference type="Proteomes" id="UP000016932"/>
    </source>
</evidence>
<sequence>MTFLSSVPSVHGLGLQLQSAGGTDTRLSARPHARSYPKPLFLAPSTSARVHGCSSSLRCDNLIPFRPTNQTFQPRPQPRFSLLSPKIELVQRSAILPQRLAAEISTCLSPRVQAHQDHTFAATRPTCTRRRRVLEIHERTAFLLAAFRTWSHAGDFQFRQCDVVVADTLALTLVGALLEAGDDEGPAHFGEVLEAKKGLGEVKVKCDETANHLMQQTAPFHSIRQTYPRRRGTDMSLLEIFDTMSVGGAFEPSLKFAMRSEGSFNKAAACGTATNEWSPIPIPTHASAPTPTELEGDDLSITLPYPVARAKGETMADDAVEEATERKLRKIPKLVDLAVRGDFDQVTKICDQPDKLALAIRRHPRLQDKYGACVLGPDGWLRAVVWPQTTKHGRQREVGSSDLKIILALESAPASVSNLDQAQNTADSCCIACEAGTATSTLKRILLETPLMLVCKSLAYCGKQQSRLGQYKEGKAECVFNLEACQTKIDAIHSNLTRAVQAVFETREIWTRTPSRKLQVDFLFRFALVKCDGYLTLNTCDDSMMSRLVAQLLSNEAPLHVAIYASASRLAAAARANTGPMPSGQYVVMLTSKLPKTPR</sequence>